<dbReference type="Proteomes" id="UP000321150">
    <property type="component" value="Unassembled WGS sequence"/>
</dbReference>
<reference evidence="6 8" key="1">
    <citation type="submission" date="2019-07" db="EMBL/GenBank/DDBJ databases">
        <title>Whole genome shotgun sequence of Chryseobacterium lathyri NBRC 105250.</title>
        <authorList>
            <person name="Hosoyama A."/>
            <person name="Uohara A."/>
            <person name="Ohji S."/>
            <person name="Ichikawa N."/>
        </authorList>
    </citation>
    <scope>NUCLEOTIDE SEQUENCE [LARGE SCALE GENOMIC DNA]</scope>
    <source>
        <strain evidence="6 8">NBRC 105250</strain>
    </source>
</reference>
<evidence type="ECO:0000256" key="5">
    <source>
        <dbReference type="HAMAP-Rule" id="MF_00340"/>
    </source>
</evidence>
<evidence type="ECO:0000313" key="9">
    <source>
        <dbReference type="Proteomes" id="UP001235513"/>
    </source>
</evidence>
<dbReference type="InterPro" id="IPR011332">
    <property type="entry name" value="Ribosomal_zn-bd"/>
</dbReference>
<dbReference type="HAMAP" id="MF_00340">
    <property type="entry name" value="Ribosomal_bL32"/>
    <property type="match status" value="1"/>
</dbReference>
<keyword evidence="3 5" id="KW-0687">Ribonucleoprotein</keyword>
<dbReference type="InterPro" id="IPR002677">
    <property type="entry name" value="Ribosomal_bL32"/>
</dbReference>
<evidence type="ECO:0000256" key="4">
    <source>
        <dbReference type="ARBA" id="ARBA00035178"/>
    </source>
</evidence>
<evidence type="ECO:0000313" key="6">
    <source>
        <dbReference type="EMBL" id="GEN73435.1"/>
    </source>
</evidence>
<name>A0A511YE20_9FLAO</name>
<dbReference type="Proteomes" id="UP001235513">
    <property type="component" value="Unassembled WGS sequence"/>
</dbReference>
<reference evidence="7 9" key="2">
    <citation type="submission" date="2023-07" db="EMBL/GenBank/DDBJ databases">
        <title>Sorghum-associated microbial communities from plants grown in Nebraska, USA.</title>
        <authorList>
            <person name="Schachtman D."/>
        </authorList>
    </citation>
    <scope>NUCLEOTIDE SEQUENCE [LARGE SCALE GENOMIC DNA]</scope>
    <source>
        <strain evidence="7 9">CC351</strain>
    </source>
</reference>
<dbReference type="PANTHER" id="PTHR35534">
    <property type="entry name" value="50S RIBOSOMAL PROTEIN L32"/>
    <property type="match status" value="1"/>
</dbReference>
<dbReference type="GO" id="GO:0006412">
    <property type="term" value="P:translation"/>
    <property type="evidence" value="ECO:0007669"/>
    <property type="project" value="UniProtKB-UniRule"/>
</dbReference>
<dbReference type="GO" id="GO:0015934">
    <property type="term" value="C:large ribosomal subunit"/>
    <property type="evidence" value="ECO:0007669"/>
    <property type="project" value="InterPro"/>
</dbReference>
<gene>
    <name evidence="5 6" type="primary">rpmF</name>
    <name evidence="6" type="ORF">CLA01_35070</name>
    <name evidence="7" type="ORF">J2T04_003255</name>
</gene>
<protein>
    <recommendedName>
        <fullName evidence="4 5">Large ribosomal subunit protein bL32</fullName>
    </recommendedName>
</protein>
<evidence type="ECO:0000313" key="8">
    <source>
        <dbReference type="Proteomes" id="UP000321150"/>
    </source>
</evidence>
<keyword evidence="9" id="KW-1185">Reference proteome</keyword>
<dbReference type="AlphaFoldDB" id="A0A511YE20"/>
<dbReference type="NCBIfam" id="TIGR01031">
    <property type="entry name" value="rpmF_bact"/>
    <property type="match status" value="1"/>
</dbReference>
<comment type="similarity">
    <text evidence="1 5">Belongs to the bacterial ribosomal protein bL32 family.</text>
</comment>
<evidence type="ECO:0000256" key="3">
    <source>
        <dbReference type="ARBA" id="ARBA00023274"/>
    </source>
</evidence>
<sequence>MMNLIAHQLKKLFKMAHPKRRQSSTRRDKRRTHYKAVVPQLAKDATTGELHLYHRAHWHEGKLYYRGKVVLEKEVATTEEN</sequence>
<dbReference type="EMBL" id="BJYI01000014">
    <property type="protein sequence ID" value="GEN73435.1"/>
    <property type="molecule type" value="Genomic_DNA"/>
</dbReference>
<dbReference type="GO" id="GO:0003735">
    <property type="term" value="F:structural constituent of ribosome"/>
    <property type="evidence" value="ECO:0007669"/>
    <property type="project" value="InterPro"/>
</dbReference>
<dbReference type="InterPro" id="IPR044957">
    <property type="entry name" value="Ribosomal_bL32_bact"/>
</dbReference>
<accession>A0A511YE20</accession>
<evidence type="ECO:0000256" key="2">
    <source>
        <dbReference type="ARBA" id="ARBA00022980"/>
    </source>
</evidence>
<evidence type="ECO:0000256" key="1">
    <source>
        <dbReference type="ARBA" id="ARBA00008560"/>
    </source>
</evidence>
<dbReference type="Pfam" id="PF01783">
    <property type="entry name" value="Ribosomal_L32p"/>
    <property type="match status" value="1"/>
</dbReference>
<keyword evidence="2 5" id="KW-0689">Ribosomal protein</keyword>
<dbReference type="EMBL" id="JAUSRL010000005">
    <property type="protein sequence ID" value="MDP9961357.1"/>
    <property type="molecule type" value="Genomic_DNA"/>
</dbReference>
<dbReference type="SUPFAM" id="SSF57829">
    <property type="entry name" value="Zn-binding ribosomal proteins"/>
    <property type="match status" value="1"/>
</dbReference>
<proteinExistence type="inferred from homology"/>
<comment type="caution">
    <text evidence="6">The sequence shown here is derived from an EMBL/GenBank/DDBJ whole genome shotgun (WGS) entry which is preliminary data.</text>
</comment>
<dbReference type="PANTHER" id="PTHR35534:SF1">
    <property type="entry name" value="LARGE RIBOSOMAL SUBUNIT PROTEIN BL32"/>
    <property type="match status" value="1"/>
</dbReference>
<organism evidence="6 8">
    <name type="scientific">Chryseobacterium lathyri</name>
    <dbReference type="NCBI Taxonomy" id="395933"/>
    <lineage>
        <taxon>Bacteria</taxon>
        <taxon>Pseudomonadati</taxon>
        <taxon>Bacteroidota</taxon>
        <taxon>Flavobacteriia</taxon>
        <taxon>Flavobacteriales</taxon>
        <taxon>Weeksellaceae</taxon>
        <taxon>Chryseobacterium group</taxon>
        <taxon>Chryseobacterium</taxon>
    </lineage>
</organism>
<evidence type="ECO:0000313" key="7">
    <source>
        <dbReference type="EMBL" id="MDP9961357.1"/>
    </source>
</evidence>